<evidence type="ECO:0000256" key="2">
    <source>
        <dbReference type="SAM" id="Phobius"/>
    </source>
</evidence>
<organism evidence="3 4">
    <name type="scientific">Umbelopsis vinacea</name>
    <dbReference type="NCBI Taxonomy" id="44442"/>
    <lineage>
        <taxon>Eukaryota</taxon>
        <taxon>Fungi</taxon>
        <taxon>Fungi incertae sedis</taxon>
        <taxon>Mucoromycota</taxon>
        <taxon>Mucoromycotina</taxon>
        <taxon>Umbelopsidomycetes</taxon>
        <taxon>Umbelopsidales</taxon>
        <taxon>Umbelopsidaceae</taxon>
        <taxon>Umbelopsis</taxon>
    </lineage>
</organism>
<keyword evidence="2" id="KW-0472">Membrane</keyword>
<dbReference type="Proteomes" id="UP000612746">
    <property type="component" value="Unassembled WGS sequence"/>
</dbReference>
<keyword evidence="4" id="KW-1185">Reference proteome</keyword>
<gene>
    <name evidence="3" type="ORF">INT44_007684</name>
</gene>
<comment type="caution">
    <text evidence="3">The sequence shown here is derived from an EMBL/GenBank/DDBJ whole genome shotgun (WGS) entry which is preliminary data.</text>
</comment>
<feature type="transmembrane region" description="Helical" evidence="2">
    <location>
        <begin position="192"/>
        <end position="211"/>
    </location>
</feature>
<feature type="region of interest" description="Disordered" evidence="1">
    <location>
        <begin position="1"/>
        <end position="24"/>
    </location>
</feature>
<feature type="region of interest" description="Disordered" evidence="1">
    <location>
        <begin position="266"/>
        <end position="303"/>
    </location>
</feature>
<evidence type="ECO:0000313" key="3">
    <source>
        <dbReference type="EMBL" id="KAG2175196.1"/>
    </source>
</evidence>
<keyword evidence="2" id="KW-1133">Transmembrane helix</keyword>
<reference evidence="3" key="1">
    <citation type="submission" date="2020-12" db="EMBL/GenBank/DDBJ databases">
        <title>Metabolic potential, ecology and presence of endohyphal bacteria is reflected in genomic diversity of Mucoromycotina.</title>
        <authorList>
            <person name="Muszewska A."/>
            <person name="Okrasinska A."/>
            <person name="Steczkiewicz K."/>
            <person name="Drgas O."/>
            <person name="Orlowska M."/>
            <person name="Perlinska-Lenart U."/>
            <person name="Aleksandrzak-Piekarczyk T."/>
            <person name="Szatraj K."/>
            <person name="Zielenkiewicz U."/>
            <person name="Pilsyk S."/>
            <person name="Malc E."/>
            <person name="Mieczkowski P."/>
            <person name="Kruszewska J.S."/>
            <person name="Biernat P."/>
            <person name="Pawlowska J."/>
        </authorList>
    </citation>
    <scope>NUCLEOTIDE SEQUENCE</scope>
    <source>
        <strain evidence="3">WA0000051536</strain>
    </source>
</reference>
<sequence length="328" mass="36893">MCPVTQIPDVAQSTPTTVSSDTLLVPQEPSPALLRRTTLTAVPEQEYPNSVPSNLPNAITPEDYDDHIEQIRTNTLSRRSSLSSGLATPVPLTHRASHISIVSSAPSQSRWRSHTPRNSIFTMSSLLSRPPSYKRFDPIESDLPADAENEAHHLGGWKGLQTQFYGVYFAFWLVVLAFVGAVAVIVPGLPAIALLLWIPLVVYIGIAFHLFRQRRKERAAIEAAAPERERRESRVRELLHAMRLPDSYFFLIDNQKDHRHPVVTLLPPPPNYANDNNANVPQPPNNEIPPSPPPFYPNTSQEDEDYVRINLHGLLDAEHRDEQRQNRV</sequence>
<evidence type="ECO:0000256" key="1">
    <source>
        <dbReference type="SAM" id="MobiDB-lite"/>
    </source>
</evidence>
<dbReference type="OrthoDB" id="2439450at2759"/>
<dbReference type="EMBL" id="JAEPRA010000015">
    <property type="protein sequence ID" value="KAG2175196.1"/>
    <property type="molecule type" value="Genomic_DNA"/>
</dbReference>
<dbReference type="AlphaFoldDB" id="A0A8H7PJR3"/>
<accession>A0A8H7PJR3</accession>
<proteinExistence type="predicted"/>
<feature type="compositionally biased region" description="Polar residues" evidence="1">
    <location>
        <begin position="11"/>
        <end position="22"/>
    </location>
</feature>
<keyword evidence="2" id="KW-0812">Transmembrane</keyword>
<name>A0A8H7PJR3_9FUNG</name>
<protein>
    <submittedName>
        <fullName evidence="3">Uncharacterized protein</fullName>
    </submittedName>
</protein>
<feature type="transmembrane region" description="Helical" evidence="2">
    <location>
        <begin position="165"/>
        <end position="186"/>
    </location>
</feature>
<feature type="compositionally biased region" description="Pro residues" evidence="1">
    <location>
        <begin position="281"/>
        <end position="296"/>
    </location>
</feature>
<evidence type="ECO:0000313" key="4">
    <source>
        <dbReference type="Proteomes" id="UP000612746"/>
    </source>
</evidence>